<name>A0ABV2GBS1_9BACL</name>
<evidence type="ECO:0000313" key="4">
    <source>
        <dbReference type="Proteomes" id="UP001549099"/>
    </source>
</evidence>
<dbReference type="Proteomes" id="UP001549099">
    <property type="component" value="Unassembled WGS sequence"/>
</dbReference>
<dbReference type="InterPro" id="IPR025324">
    <property type="entry name" value="DUF4230"/>
</dbReference>
<evidence type="ECO:0000313" key="3">
    <source>
        <dbReference type="EMBL" id="MET3575730.1"/>
    </source>
</evidence>
<organism evidence="3 4">
    <name type="scientific">Bhargavaea ullalensis</name>
    <dbReference type="NCBI Taxonomy" id="1265685"/>
    <lineage>
        <taxon>Bacteria</taxon>
        <taxon>Bacillati</taxon>
        <taxon>Bacillota</taxon>
        <taxon>Bacilli</taxon>
        <taxon>Bacillales</taxon>
        <taxon>Caryophanaceae</taxon>
        <taxon>Bhargavaea</taxon>
    </lineage>
</organism>
<dbReference type="EMBL" id="JBEPLW010000011">
    <property type="protein sequence ID" value="MET3575730.1"/>
    <property type="molecule type" value="Genomic_DNA"/>
</dbReference>
<evidence type="ECO:0000256" key="1">
    <source>
        <dbReference type="SAM" id="MobiDB-lite"/>
    </source>
</evidence>
<comment type="caution">
    <text evidence="3">The sequence shown here is derived from an EMBL/GenBank/DDBJ whole genome shotgun (WGS) entry which is preliminary data.</text>
</comment>
<keyword evidence="2" id="KW-0472">Membrane</keyword>
<evidence type="ECO:0000256" key="2">
    <source>
        <dbReference type="SAM" id="Phobius"/>
    </source>
</evidence>
<keyword evidence="4" id="KW-1185">Reference proteome</keyword>
<feature type="transmembrane region" description="Helical" evidence="2">
    <location>
        <begin position="52"/>
        <end position="75"/>
    </location>
</feature>
<evidence type="ECO:0008006" key="5">
    <source>
        <dbReference type="Google" id="ProtNLM"/>
    </source>
</evidence>
<feature type="compositionally biased region" description="Basic and acidic residues" evidence="1">
    <location>
        <begin position="1"/>
        <end position="14"/>
    </location>
</feature>
<proteinExistence type="predicted"/>
<dbReference type="Pfam" id="PF14014">
    <property type="entry name" value="DUF4230"/>
    <property type="match status" value="1"/>
</dbReference>
<reference evidence="3 4" key="1">
    <citation type="submission" date="2024-06" db="EMBL/GenBank/DDBJ databases">
        <title>Genomic Encyclopedia of Type Strains, Phase IV (KMG-IV): sequencing the most valuable type-strain genomes for metagenomic binning, comparative biology and taxonomic classification.</title>
        <authorList>
            <person name="Goeker M."/>
        </authorList>
    </citation>
    <scope>NUCLEOTIDE SEQUENCE [LARGE SCALE GENOMIC DNA]</scope>
    <source>
        <strain evidence="3 4">DSM 26128</strain>
    </source>
</reference>
<gene>
    <name evidence="3" type="ORF">ABID49_001636</name>
</gene>
<protein>
    <recommendedName>
        <fullName evidence="5">DUF4230 domain-containing protein</fullName>
    </recommendedName>
</protein>
<sequence>MADWKERNTGRNREEEESAVTVDEVWDAPAAGDEPSAGPGQKGKGRRALKTFLWIAVPLLALILIVTFIAIRMLVGGSTFMEQKGAVVERVQALSELATAEAYTKVIIERSDNELFGQSIGLDIPGTKRHLLVVIPGSVKAGIDFSKVGEKDIRIDTEAETVRIEVPEPQFLGDPEIRFDDVEIYSQEGLFRSKADIQEGYDLAREAQALITKEATERGVLETARRNAETALKEMFSFAGYDVQVKFKE</sequence>
<keyword evidence="2" id="KW-1133">Transmembrane helix</keyword>
<feature type="region of interest" description="Disordered" evidence="1">
    <location>
        <begin position="1"/>
        <end position="44"/>
    </location>
</feature>
<dbReference type="RefSeq" id="WP_354197145.1">
    <property type="nucleotide sequence ID" value="NZ_JBEPLW010000011.1"/>
</dbReference>
<accession>A0ABV2GBS1</accession>
<keyword evidence="2" id="KW-0812">Transmembrane</keyword>